<feature type="region of interest" description="Disordered" evidence="1">
    <location>
        <begin position="128"/>
        <end position="149"/>
    </location>
</feature>
<dbReference type="AlphaFoldDB" id="A0ABD3SEW3"/>
<proteinExistence type="predicted"/>
<feature type="region of interest" description="Disordered" evidence="1">
    <location>
        <begin position="275"/>
        <end position="334"/>
    </location>
</feature>
<evidence type="ECO:0000313" key="3">
    <source>
        <dbReference type="Proteomes" id="UP001530377"/>
    </source>
</evidence>
<gene>
    <name evidence="2" type="ORF">ACHAXA_008116</name>
</gene>
<sequence>MPKTTCVARALLPITISLAFKNQSSLKLRVESINIRKRTGKEEHRVGALTKPTMTRSNHPLLLLGICALSASNVVALSNDIQGPHRLFRDGMLRKSAMNTEESIESDEKAISNDADAVLQFETGTADIRTIDDSGDDGEDASRDGSMEDVVETPDDLNEWFDYNRQKSDDELLSMDTGGVDDIEFQECVEVKVCPDPACAEMEEVVVEDPTLDRHKILLRRHLEAKAHKALKDDHTYLAKGGKAEITAYALPNAELPKPVSADKIIGDVIITSKKPKSAKTTPPDSQIPPTVSSESTAGDTATIVLPSTSLSTKSGKVSKAAKGCKSGKGSFAT</sequence>
<protein>
    <submittedName>
        <fullName evidence="2">Uncharacterized protein</fullName>
    </submittedName>
</protein>
<feature type="compositionally biased region" description="Low complexity" evidence="1">
    <location>
        <begin position="314"/>
        <end position="334"/>
    </location>
</feature>
<reference evidence="2 3" key="1">
    <citation type="submission" date="2024-10" db="EMBL/GenBank/DDBJ databases">
        <title>Updated reference genomes for cyclostephanoid diatoms.</title>
        <authorList>
            <person name="Roberts W.R."/>
            <person name="Alverson A.J."/>
        </authorList>
    </citation>
    <scope>NUCLEOTIDE SEQUENCE [LARGE SCALE GENOMIC DNA]</scope>
    <source>
        <strain evidence="2 3">AJA228-03</strain>
    </source>
</reference>
<organism evidence="2 3">
    <name type="scientific">Cyclostephanos tholiformis</name>
    <dbReference type="NCBI Taxonomy" id="382380"/>
    <lineage>
        <taxon>Eukaryota</taxon>
        <taxon>Sar</taxon>
        <taxon>Stramenopiles</taxon>
        <taxon>Ochrophyta</taxon>
        <taxon>Bacillariophyta</taxon>
        <taxon>Coscinodiscophyceae</taxon>
        <taxon>Thalassiosirophycidae</taxon>
        <taxon>Stephanodiscales</taxon>
        <taxon>Stephanodiscaceae</taxon>
        <taxon>Cyclostephanos</taxon>
    </lineage>
</organism>
<dbReference type="Proteomes" id="UP001530377">
    <property type="component" value="Unassembled WGS sequence"/>
</dbReference>
<dbReference type="EMBL" id="JALLPB020000049">
    <property type="protein sequence ID" value="KAL3822976.1"/>
    <property type="molecule type" value="Genomic_DNA"/>
</dbReference>
<keyword evidence="3" id="KW-1185">Reference proteome</keyword>
<name>A0ABD3SEW3_9STRA</name>
<feature type="compositionally biased region" description="Polar residues" evidence="1">
    <location>
        <begin position="288"/>
        <end position="313"/>
    </location>
</feature>
<comment type="caution">
    <text evidence="2">The sequence shown here is derived from an EMBL/GenBank/DDBJ whole genome shotgun (WGS) entry which is preliminary data.</text>
</comment>
<evidence type="ECO:0000256" key="1">
    <source>
        <dbReference type="SAM" id="MobiDB-lite"/>
    </source>
</evidence>
<accession>A0ABD3SEW3</accession>
<evidence type="ECO:0000313" key="2">
    <source>
        <dbReference type="EMBL" id="KAL3822976.1"/>
    </source>
</evidence>